<name>A0A1K1LI18_9BACT</name>
<sequence length="56" mass="6015">MQVLRLVLAAGGGHGNSFADLAGHRERAAAAVLVTYCACRYNSGRHLPFWQSVEDA</sequence>
<organism evidence="1 2">
    <name type="scientific">Desulfovibrio piger</name>
    <dbReference type="NCBI Taxonomy" id="901"/>
    <lineage>
        <taxon>Bacteria</taxon>
        <taxon>Pseudomonadati</taxon>
        <taxon>Thermodesulfobacteriota</taxon>
        <taxon>Desulfovibrionia</taxon>
        <taxon>Desulfovibrionales</taxon>
        <taxon>Desulfovibrionaceae</taxon>
        <taxon>Desulfovibrio</taxon>
    </lineage>
</organism>
<dbReference type="AlphaFoldDB" id="A0A1K1LI18"/>
<evidence type="ECO:0000313" key="2">
    <source>
        <dbReference type="Proteomes" id="UP000186323"/>
    </source>
</evidence>
<evidence type="ECO:0000313" key="1">
    <source>
        <dbReference type="EMBL" id="SFV74351.1"/>
    </source>
</evidence>
<dbReference type="KEGG" id="dpg:DESPIGER_2536"/>
<accession>A0A1K1LI18</accession>
<gene>
    <name evidence="1" type="ORF">DESPIGER_2536</name>
</gene>
<dbReference type="EMBL" id="LT630450">
    <property type="protein sequence ID" value="SFV74351.1"/>
    <property type="molecule type" value="Genomic_DNA"/>
</dbReference>
<proteinExistence type="predicted"/>
<reference evidence="2" key="1">
    <citation type="submission" date="2016-10" db="EMBL/GenBank/DDBJ databases">
        <authorList>
            <person name="Wegmann U."/>
        </authorList>
    </citation>
    <scope>NUCLEOTIDE SEQUENCE [LARGE SCALE GENOMIC DNA]</scope>
</reference>
<keyword evidence="2" id="KW-1185">Reference proteome</keyword>
<dbReference type="Proteomes" id="UP000186323">
    <property type="component" value="Chromosome I"/>
</dbReference>
<protein>
    <submittedName>
        <fullName evidence="1">Uncharacterized protein</fullName>
    </submittedName>
</protein>